<dbReference type="GO" id="GO:0003824">
    <property type="term" value="F:catalytic activity"/>
    <property type="evidence" value="ECO:0007669"/>
    <property type="project" value="InterPro"/>
</dbReference>
<evidence type="ECO:0000313" key="3">
    <source>
        <dbReference type="Proteomes" id="UP000716291"/>
    </source>
</evidence>
<evidence type="ECO:0000259" key="1">
    <source>
        <dbReference type="Pfam" id="PF14529"/>
    </source>
</evidence>
<gene>
    <name evidence="2" type="ORF">G6F64_010630</name>
</gene>
<accession>A0A9P6X0P5</accession>
<dbReference type="InterPro" id="IPR005135">
    <property type="entry name" value="Endo/exonuclease/phosphatase"/>
</dbReference>
<name>A0A9P6X0P5_RHIOR</name>
<evidence type="ECO:0000313" key="2">
    <source>
        <dbReference type="EMBL" id="KAG1302793.1"/>
    </source>
</evidence>
<feature type="domain" description="Endonuclease/exonuclease/phosphatase" evidence="1">
    <location>
        <begin position="226"/>
        <end position="299"/>
    </location>
</feature>
<dbReference type="AlphaFoldDB" id="A0A9P6X0P5"/>
<dbReference type="EMBL" id="JAANQT010002264">
    <property type="protein sequence ID" value="KAG1302793.1"/>
    <property type="molecule type" value="Genomic_DNA"/>
</dbReference>
<comment type="caution">
    <text evidence="2">The sequence shown here is derived from an EMBL/GenBank/DDBJ whole genome shotgun (WGS) entry which is preliminary data.</text>
</comment>
<dbReference type="Gene3D" id="3.60.10.10">
    <property type="entry name" value="Endonuclease/exonuclease/phosphatase"/>
    <property type="match status" value="1"/>
</dbReference>
<dbReference type="Pfam" id="PF14529">
    <property type="entry name" value="Exo_endo_phos_2"/>
    <property type="match status" value="1"/>
</dbReference>
<dbReference type="SUPFAM" id="SSF56219">
    <property type="entry name" value="DNase I-like"/>
    <property type="match status" value="1"/>
</dbReference>
<sequence>MKDAKTIRMFCMRCYGHYIYFEKLLIFDDTMYRKIDATMEIPNTPRKLKAFIKEIPSILAWKEAVTSHALILATDPYFAHSKDLDAEDIFVTEDNASVGSAKSSMEEDDPPYYEFSMSGVPLRTSLFNATGLPKQSIYPLINIAQNSSLLFITETWLLSPNKYSLPSWKQFHTSDVPVNSYNLHRGQPGLALLVNPDFKLPIHHINHVNPLLAKFTLSIIINSKLLIHCLYLPPSLESAQVSEILSLLPLDYPTTNKTIICGDFNSRIGELVGDSRWNTSGRIFRNWMEAHNLILWNQYLAFGQPTSYTYHGTIIEDELSFEL</sequence>
<reference evidence="2" key="1">
    <citation type="journal article" date="2020" name="Microb. Genom.">
        <title>Genetic diversity of clinical and environmental Mucorales isolates obtained from an investigation of mucormycosis cases among solid organ transplant recipients.</title>
        <authorList>
            <person name="Nguyen M.H."/>
            <person name="Kaul D."/>
            <person name="Muto C."/>
            <person name="Cheng S.J."/>
            <person name="Richter R.A."/>
            <person name="Bruno V.M."/>
            <person name="Liu G."/>
            <person name="Beyhan S."/>
            <person name="Sundermann A.J."/>
            <person name="Mounaud S."/>
            <person name="Pasculle A.W."/>
            <person name="Nierman W.C."/>
            <person name="Driscoll E."/>
            <person name="Cumbie R."/>
            <person name="Clancy C.J."/>
            <person name="Dupont C.L."/>
        </authorList>
    </citation>
    <scope>NUCLEOTIDE SEQUENCE</scope>
    <source>
        <strain evidence="2">GL11</strain>
    </source>
</reference>
<keyword evidence="3" id="KW-1185">Reference proteome</keyword>
<dbReference type="InterPro" id="IPR036691">
    <property type="entry name" value="Endo/exonu/phosph_ase_sf"/>
</dbReference>
<dbReference type="Proteomes" id="UP000716291">
    <property type="component" value="Unassembled WGS sequence"/>
</dbReference>
<organism evidence="2 3">
    <name type="scientific">Rhizopus oryzae</name>
    <name type="common">Mucormycosis agent</name>
    <name type="synonym">Rhizopus arrhizus var. delemar</name>
    <dbReference type="NCBI Taxonomy" id="64495"/>
    <lineage>
        <taxon>Eukaryota</taxon>
        <taxon>Fungi</taxon>
        <taxon>Fungi incertae sedis</taxon>
        <taxon>Mucoromycota</taxon>
        <taxon>Mucoromycotina</taxon>
        <taxon>Mucoromycetes</taxon>
        <taxon>Mucorales</taxon>
        <taxon>Mucorineae</taxon>
        <taxon>Rhizopodaceae</taxon>
        <taxon>Rhizopus</taxon>
    </lineage>
</organism>
<proteinExistence type="predicted"/>
<protein>
    <recommendedName>
        <fullName evidence="1">Endonuclease/exonuclease/phosphatase domain-containing protein</fullName>
    </recommendedName>
</protein>